<organism evidence="2 3">
    <name type="scientific">Aurantiacibacter atlanticus</name>
    <dbReference type="NCBI Taxonomy" id="1648404"/>
    <lineage>
        <taxon>Bacteria</taxon>
        <taxon>Pseudomonadati</taxon>
        <taxon>Pseudomonadota</taxon>
        <taxon>Alphaproteobacteria</taxon>
        <taxon>Sphingomonadales</taxon>
        <taxon>Erythrobacteraceae</taxon>
        <taxon>Aurantiacibacter</taxon>
    </lineage>
</organism>
<proteinExistence type="predicted"/>
<dbReference type="AlphaFoldDB" id="A0A161IG58"/>
<keyword evidence="3" id="KW-1185">Reference proteome</keyword>
<reference evidence="3" key="2">
    <citation type="submission" date="2015-04" db="EMBL/GenBank/DDBJ databases">
        <title>The complete genome sequence of Erythrobacter sp. s21-N3.</title>
        <authorList>
            <person name="Zhuang L."/>
            <person name="Liu Y."/>
            <person name="Shao Z."/>
        </authorList>
    </citation>
    <scope>NUCLEOTIDE SEQUENCE [LARGE SCALE GENOMIC DNA]</scope>
    <source>
        <strain evidence="3">s21-N3</strain>
    </source>
</reference>
<reference evidence="2 3" key="1">
    <citation type="journal article" date="2015" name="Int. J. Syst. Evol. Microbiol.">
        <title>Erythrobacter atlanticus sp. nov., a bacterium from ocean sediment able to degrade polycyclic aromatic hydrocarbons.</title>
        <authorList>
            <person name="Zhuang L."/>
            <person name="Liu Y."/>
            <person name="Wang L."/>
            <person name="Wang W."/>
            <person name="Shao Z."/>
        </authorList>
    </citation>
    <scope>NUCLEOTIDE SEQUENCE [LARGE SCALE GENOMIC DNA]</scope>
    <source>
        <strain evidence="3">s21-N3</strain>
    </source>
</reference>
<dbReference type="Proteomes" id="UP000059113">
    <property type="component" value="Chromosome"/>
</dbReference>
<dbReference type="EMBL" id="CP011310">
    <property type="protein sequence ID" value="ANC50334.1"/>
    <property type="molecule type" value="Genomic_DNA"/>
</dbReference>
<accession>A0A161IG58</accession>
<name>A0A161IG58_9SPHN</name>
<dbReference type="SUPFAM" id="SSF111331">
    <property type="entry name" value="NAD kinase/diacylglycerol kinase-like"/>
    <property type="match status" value="1"/>
</dbReference>
<protein>
    <recommendedName>
        <fullName evidence="1">DAGKc domain-containing protein</fullName>
    </recommendedName>
</protein>
<evidence type="ECO:0000259" key="1">
    <source>
        <dbReference type="Pfam" id="PF00781"/>
    </source>
</evidence>
<dbReference type="InterPro" id="IPR016064">
    <property type="entry name" value="NAD/diacylglycerol_kinase_sf"/>
</dbReference>
<evidence type="ECO:0000313" key="3">
    <source>
        <dbReference type="Proteomes" id="UP000059113"/>
    </source>
</evidence>
<dbReference type="InterPro" id="IPR001206">
    <property type="entry name" value="Diacylglycerol_kinase_cat_dom"/>
</dbReference>
<dbReference type="STRING" id="1648404.CP97_14648"/>
<sequence>MIRAIQVKNWKAYHADDIRNFPMTRPAAAIGQPIVWLVYNSASGSYVDGLADEIASRLSGADLNLARSFDCQSETLPDADMASAAGVETVIVHGGDGTLNAMVSDLIGWEGAVLPLPGGTANLLCHKLFEQCDWEAVLDSFLEGKLASRRLEVVRCGDHIALAETLAGPAALWADAREEIRQREAAGILAASKDAIIQSAEGPFVYVVDPPIGSDNGYPGIRFTPENGAFRIQGYLQENFLDFLRQGLAILSHDFRQGPHDDLGTSTRVVCRAHDDSRIELMFDGERASVASGAEFLFDTLHVNVLAGKAES</sequence>
<gene>
    <name evidence="2" type="ORF">CP97_14648</name>
</gene>
<dbReference type="InterPro" id="IPR017438">
    <property type="entry name" value="ATP-NAD_kinase_N"/>
</dbReference>
<dbReference type="GO" id="GO:0016301">
    <property type="term" value="F:kinase activity"/>
    <property type="evidence" value="ECO:0007669"/>
    <property type="project" value="InterPro"/>
</dbReference>
<dbReference type="Gene3D" id="3.40.50.10330">
    <property type="entry name" value="Probable inorganic polyphosphate/atp-NAD kinase, domain 1"/>
    <property type="match status" value="1"/>
</dbReference>
<evidence type="ECO:0000313" key="2">
    <source>
        <dbReference type="EMBL" id="ANC50334.1"/>
    </source>
</evidence>
<feature type="domain" description="DAGKc" evidence="1">
    <location>
        <begin position="35"/>
        <end position="146"/>
    </location>
</feature>
<dbReference type="Pfam" id="PF00781">
    <property type="entry name" value="DAGK_cat"/>
    <property type="match status" value="1"/>
</dbReference>
<dbReference type="KEGG" id="ery:CP97_14648"/>